<name>A0JCX1_GLYIN</name>
<organism evidence="2">
    <name type="scientific">Glyptapanteles indiensis</name>
    <name type="common">Parasitoid wasp</name>
    <dbReference type="NCBI Taxonomy" id="92994"/>
    <lineage>
        <taxon>Eukaryota</taxon>
        <taxon>Metazoa</taxon>
        <taxon>Ecdysozoa</taxon>
        <taxon>Arthropoda</taxon>
        <taxon>Hexapoda</taxon>
        <taxon>Insecta</taxon>
        <taxon>Pterygota</taxon>
        <taxon>Neoptera</taxon>
        <taxon>Endopterygota</taxon>
        <taxon>Hymenoptera</taxon>
        <taxon>Apocrita</taxon>
        <taxon>Ichneumonoidea</taxon>
        <taxon>Braconidae</taxon>
        <taxon>Microgastrinae</taxon>
        <taxon>Glyptapanteles</taxon>
    </lineage>
</organism>
<sequence>MTFAKTSIFLFCLIIGTSVFPNGSPTGLASAKPFGPAVAAAATQVGLTILDKIMPGFGGNSGSESNGQIIYGAMTSQENASIYNKDIGNSVSLGSTLVQNGNTYTRRA</sequence>
<keyword evidence="1" id="KW-0732">Signal</keyword>
<proteinExistence type="predicted"/>
<gene>
    <name evidence="2" type="ORF">GIP_L1_00500</name>
</gene>
<dbReference type="EMBL" id="AC191960">
    <property type="protein sequence ID" value="ABK57036.1"/>
    <property type="molecule type" value="Genomic_DNA"/>
</dbReference>
<feature type="chain" id="PRO_5002624834" evidence="1">
    <location>
        <begin position="20"/>
        <end position="108"/>
    </location>
</feature>
<protein>
    <submittedName>
        <fullName evidence="2">Uncharacterized protein</fullName>
    </submittedName>
</protein>
<feature type="signal peptide" evidence="1">
    <location>
        <begin position="1"/>
        <end position="19"/>
    </location>
</feature>
<evidence type="ECO:0000313" key="2">
    <source>
        <dbReference type="EMBL" id="ABK57036.1"/>
    </source>
</evidence>
<accession>A0JCX1</accession>
<dbReference type="AlphaFoldDB" id="A0JCX1"/>
<reference evidence="2" key="1">
    <citation type="submission" date="2007-01" db="EMBL/GenBank/DDBJ databases">
        <title>Direct Submission.</title>
        <authorList>
            <person name="Desjardins C.A."/>
            <person name="Gundersen-Rindal D.E."/>
            <person name="Hostetler J.B."/>
            <person name="Tallon L.J."/>
            <person name="Utterback T.R."/>
            <person name="Fuester R.W."/>
            <person name="Schatz M.C."/>
            <person name="Pedroni M.J."/>
            <person name="Fadrosh D.W."/>
            <person name="Haas B.J."/>
            <person name="Toms B.S."/>
            <person name="Chen D."/>
            <person name="Nene V."/>
        </authorList>
    </citation>
    <scope>NUCLEOTIDE SEQUENCE</scope>
</reference>
<evidence type="ECO:0000256" key="1">
    <source>
        <dbReference type="SAM" id="SignalP"/>
    </source>
</evidence>